<proteinExistence type="predicted"/>
<dbReference type="Proteomes" id="UP000094463">
    <property type="component" value="Chromosome"/>
</dbReference>
<reference evidence="1 2" key="1">
    <citation type="submission" date="2015-08" db="EMBL/GenBank/DDBJ databases">
        <title>The complete genome sequence of Bacillus beveridgei MLTeJB.</title>
        <authorList>
            <person name="Hanson T.E."/>
            <person name="Mesa C."/>
            <person name="Basesman S.M."/>
            <person name="Oremland R.S."/>
        </authorList>
    </citation>
    <scope>NUCLEOTIDE SEQUENCE [LARGE SCALE GENOMIC DNA]</scope>
    <source>
        <strain evidence="1 2">MLTeJB</strain>
    </source>
</reference>
<evidence type="ECO:0008006" key="3">
    <source>
        <dbReference type="Google" id="ProtNLM"/>
    </source>
</evidence>
<sequence>MQRFEATDMPVKVYHPAIEKARTKVAGMANMQVVDLHQLAETDYVLLALPAGKAGELVEMLQRGSENGADLPVLINLSTKDRTAELRKHHPAFCWMGIKLAGHAKALEQEGNGLFVSQEWQAYPEVAQCFRRIGEVAEGSEEDVLRFNSQVTEAAVASAVKLKEQLKQANFDNDWIRHALTCSFPQVVKAYEQDELGTFAKEVAEKVREDKSSQ</sequence>
<keyword evidence="2" id="KW-1185">Reference proteome</keyword>
<accession>A0A1D7QS74</accession>
<name>A0A1D7QS74_9BACI</name>
<organism evidence="1 2">
    <name type="scientific">Salisediminibacterium beveridgei</name>
    <dbReference type="NCBI Taxonomy" id="632773"/>
    <lineage>
        <taxon>Bacteria</taxon>
        <taxon>Bacillati</taxon>
        <taxon>Bacillota</taxon>
        <taxon>Bacilli</taxon>
        <taxon>Bacillales</taxon>
        <taxon>Bacillaceae</taxon>
        <taxon>Salisediminibacterium</taxon>
    </lineage>
</organism>
<evidence type="ECO:0000313" key="1">
    <source>
        <dbReference type="EMBL" id="AOM81857.1"/>
    </source>
</evidence>
<dbReference type="EMBL" id="CP012502">
    <property type="protein sequence ID" value="AOM81857.1"/>
    <property type="molecule type" value="Genomic_DNA"/>
</dbReference>
<gene>
    <name evidence="1" type="ORF">BBEV_0463</name>
</gene>
<dbReference type="KEGG" id="bbev:BBEV_0463"/>
<evidence type="ECO:0000313" key="2">
    <source>
        <dbReference type="Proteomes" id="UP000094463"/>
    </source>
</evidence>
<protein>
    <recommendedName>
        <fullName evidence="3">Pyrroline-5-carboxylate reductase catalytic N-terminal domain-containing protein</fullName>
    </recommendedName>
</protein>
<dbReference type="AlphaFoldDB" id="A0A1D7QS74"/>
<dbReference type="RefSeq" id="WP_069363989.1">
    <property type="nucleotide sequence ID" value="NZ_CP012502.1"/>
</dbReference>